<name>A0A8X6JZI5_TRICU</name>
<sequence>MRLIVENSETRLIGENSGTRLIGENSKTRLIGEDSEARLIGEDYLMPFSSHFLQDTILIFDRDGMSLKIVAVTTYADSVPHHETIHKYDMSRGVHARAQGGQDKENDGVQEQLRPQIQRVLPLPHDTGLHQHVQRHGAGGAGRHQGERSLPGTSGAGSLHVFPGERTRSLGRSDECWTQADTILA</sequence>
<reference evidence="2" key="1">
    <citation type="submission" date="2020-07" db="EMBL/GenBank/DDBJ databases">
        <title>Multicomponent nature underlies the extraordinary mechanical properties of spider dragline silk.</title>
        <authorList>
            <person name="Kono N."/>
            <person name="Nakamura H."/>
            <person name="Mori M."/>
            <person name="Yoshida Y."/>
            <person name="Ohtoshi R."/>
            <person name="Malay A.D."/>
            <person name="Moran D.A.P."/>
            <person name="Tomita M."/>
            <person name="Numata K."/>
            <person name="Arakawa K."/>
        </authorList>
    </citation>
    <scope>NUCLEOTIDE SEQUENCE</scope>
</reference>
<feature type="compositionally biased region" description="Basic and acidic residues" evidence="1">
    <location>
        <begin position="163"/>
        <end position="173"/>
    </location>
</feature>
<evidence type="ECO:0000313" key="3">
    <source>
        <dbReference type="Proteomes" id="UP000887116"/>
    </source>
</evidence>
<dbReference type="EMBL" id="BMAO01028350">
    <property type="protein sequence ID" value="GFR23901.1"/>
    <property type="molecule type" value="Genomic_DNA"/>
</dbReference>
<comment type="caution">
    <text evidence="2">The sequence shown here is derived from an EMBL/GenBank/DDBJ whole genome shotgun (WGS) entry which is preliminary data.</text>
</comment>
<gene>
    <name evidence="2" type="ORF">TNCT_359251</name>
</gene>
<accession>A0A8X6JZI5</accession>
<dbReference type="OrthoDB" id="10502868at2759"/>
<evidence type="ECO:0000313" key="2">
    <source>
        <dbReference type="EMBL" id="GFR23901.1"/>
    </source>
</evidence>
<dbReference type="AlphaFoldDB" id="A0A8X6JZI5"/>
<protein>
    <submittedName>
        <fullName evidence="2">Uncharacterized protein</fullName>
    </submittedName>
</protein>
<proteinExistence type="predicted"/>
<organism evidence="2 3">
    <name type="scientific">Trichonephila clavata</name>
    <name type="common">Joro spider</name>
    <name type="synonym">Nephila clavata</name>
    <dbReference type="NCBI Taxonomy" id="2740835"/>
    <lineage>
        <taxon>Eukaryota</taxon>
        <taxon>Metazoa</taxon>
        <taxon>Ecdysozoa</taxon>
        <taxon>Arthropoda</taxon>
        <taxon>Chelicerata</taxon>
        <taxon>Arachnida</taxon>
        <taxon>Araneae</taxon>
        <taxon>Araneomorphae</taxon>
        <taxon>Entelegynae</taxon>
        <taxon>Araneoidea</taxon>
        <taxon>Nephilidae</taxon>
        <taxon>Trichonephila</taxon>
    </lineage>
</organism>
<dbReference type="Proteomes" id="UP000887116">
    <property type="component" value="Unassembled WGS sequence"/>
</dbReference>
<feature type="region of interest" description="Disordered" evidence="1">
    <location>
        <begin position="91"/>
        <end position="110"/>
    </location>
</feature>
<feature type="region of interest" description="Disordered" evidence="1">
    <location>
        <begin position="130"/>
        <end position="173"/>
    </location>
</feature>
<keyword evidence="3" id="KW-1185">Reference proteome</keyword>
<evidence type="ECO:0000256" key="1">
    <source>
        <dbReference type="SAM" id="MobiDB-lite"/>
    </source>
</evidence>